<reference evidence="8" key="1">
    <citation type="submission" date="2021-03" db="EMBL/GenBank/DDBJ databases">
        <title>Acanthopleuribacteraceae sp. M133.</title>
        <authorList>
            <person name="Wang G."/>
        </authorList>
    </citation>
    <scope>NUCLEOTIDE SEQUENCE</scope>
    <source>
        <strain evidence="8">M133</strain>
    </source>
</reference>
<dbReference type="Gene3D" id="3.40.50.10860">
    <property type="entry name" value="Leucine Dehydrogenase, chain A, domain 1"/>
    <property type="match status" value="1"/>
</dbReference>
<comment type="similarity">
    <text evidence="1 6">Belongs to the Glu/Leu/Phe/Val dehydrogenases family.</text>
</comment>
<dbReference type="AlphaFoldDB" id="A0A8A4TMP7"/>
<dbReference type="Pfam" id="PF00208">
    <property type="entry name" value="ELFV_dehydrog"/>
    <property type="match status" value="1"/>
</dbReference>
<dbReference type="PRINTS" id="PR00082">
    <property type="entry name" value="GLFDHDRGNASE"/>
</dbReference>
<dbReference type="PROSITE" id="PS00074">
    <property type="entry name" value="GLFV_DEHYDROGENASE"/>
    <property type="match status" value="1"/>
</dbReference>
<feature type="active site" description="Proton donor/acceptor" evidence="4">
    <location>
        <position position="82"/>
    </location>
</feature>
<feature type="domain" description="Glutamate/phenylalanine/leucine/valine/L-tryptophan dehydrogenase C-terminal" evidence="7">
    <location>
        <begin position="145"/>
        <end position="360"/>
    </location>
</feature>
<dbReference type="SUPFAM" id="SSF53223">
    <property type="entry name" value="Aminoacid dehydrogenase-like, N-terminal domain"/>
    <property type="match status" value="1"/>
</dbReference>
<evidence type="ECO:0000256" key="3">
    <source>
        <dbReference type="ARBA" id="ARBA00023027"/>
    </source>
</evidence>
<keyword evidence="5" id="KW-0547">Nucleotide-binding</keyword>
<dbReference type="Gene3D" id="3.40.50.720">
    <property type="entry name" value="NAD(P)-binding Rossmann-like Domain"/>
    <property type="match status" value="1"/>
</dbReference>
<dbReference type="InterPro" id="IPR033524">
    <property type="entry name" value="Glu/Leu/Phe/Val_DH_AS"/>
</dbReference>
<feature type="binding site" evidence="5">
    <location>
        <begin position="186"/>
        <end position="191"/>
    </location>
    <ligand>
        <name>NAD(+)</name>
        <dbReference type="ChEBI" id="CHEBI:57540"/>
    </ligand>
</feature>
<dbReference type="InterPro" id="IPR046346">
    <property type="entry name" value="Aminoacid_DH-like_N_sf"/>
</dbReference>
<dbReference type="InterPro" id="IPR006097">
    <property type="entry name" value="Glu/Leu/Phe/Val/Trp_DH_dimer"/>
</dbReference>
<dbReference type="GO" id="GO:0000166">
    <property type="term" value="F:nucleotide binding"/>
    <property type="evidence" value="ECO:0007669"/>
    <property type="project" value="UniProtKB-KW"/>
</dbReference>
<gene>
    <name evidence="8" type="ORF">J3U87_02150</name>
</gene>
<dbReference type="GO" id="GO:0016639">
    <property type="term" value="F:oxidoreductase activity, acting on the CH-NH2 group of donors, NAD or NADP as acceptor"/>
    <property type="evidence" value="ECO:0007669"/>
    <property type="project" value="InterPro"/>
</dbReference>
<dbReference type="CDD" id="cd01075">
    <property type="entry name" value="NAD_bind_Leu_Phe_Val_DH"/>
    <property type="match status" value="1"/>
</dbReference>
<accession>A0A8A4TMP7</accession>
<dbReference type="SMART" id="SM00839">
    <property type="entry name" value="ELFV_dehydrog"/>
    <property type="match status" value="1"/>
</dbReference>
<dbReference type="InterPro" id="IPR016211">
    <property type="entry name" value="Glu/Phe/Leu/Val/Trp_DH_bac/arc"/>
</dbReference>
<evidence type="ECO:0000256" key="5">
    <source>
        <dbReference type="PIRSR" id="PIRSR000188-2"/>
    </source>
</evidence>
<dbReference type="Pfam" id="PF02812">
    <property type="entry name" value="ELFV_dehydrog_N"/>
    <property type="match status" value="1"/>
</dbReference>
<dbReference type="Proteomes" id="UP000663929">
    <property type="component" value="Chromosome"/>
</dbReference>
<dbReference type="InterPro" id="IPR006096">
    <property type="entry name" value="Glu/Leu/Phe/Val/Trp_DH_C"/>
</dbReference>
<dbReference type="SUPFAM" id="SSF51735">
    <property type="entry name" value="NAD(P)-binding Rossmann-fold domains"/>
    <property type="match status" value="1"/>
</dbReference>
<dbReference type="GO" id="GO:0006520">
    <property type="term" value="P:amino acid metabolic process"/>
    <property type="evidence" value="ECO:0007669"/>
    <property type="project" value="InterPro"/>
</dbReference>
<evidence type="ECO:0000256" key="1">
    <source>
        <dbReference type="ARBA" id="ARBA00006382"/>
    </source>
</evidence>
<sequence length="378" mass="42281">MFDESKVTRMSIPQWEAVYRAEIAPGVVSIIAVHDTSRGWALGGCRMTQYNNESEALTDVLRLSRGMTFKNAVAELPLGGGKSVIICDPKVEGRERETILQEFGKFVAWVNREGDRYYTAEDMNTTVPDMHIVHEHTKNIFGIIVDPSPWTAWGVFASIEFAVNYFAMDLFDGKRSLEGKKVLVQGLGKVGTSLLGYLHGAGAELFISDIRPENVERVLTNYPEATIIDPNNWESAEVDVFVPCARGEVVNRGNLDMIRYKIICGAANNQLQNSSIGKALQARGVVYCPDYIANMGGVCSIQYLEIEKLSEEQTRAKITRTIRKMLGLTFRTAFRNNLSFNKAVDFAVKKIIWGHEETNLSFSNQELFPLTFSTEPVD</sequence>
<evidence type="ECO:0000256" key="6">
    <source>
        <dbReference type="RuleBase" id="RU004417"/>
    </source>
</evidence>
<keyword evidence="2 6" id="KW-0560">Oxidoreductase</keyword>
<evidence type="ECO:0000256" key="2">
    <source>
        <dbReference type="ARBA" id="ARBA00023002"/>
    </source>
</evidence>
<evidence type="ECO:0000256" key="4">
    <source>
        <dbReference type="PIRSR" id="PIRSR000188-1"/>
    </source>
</evidence>
<dbReference type="EMBL" id="CP071793">
    <property type="protein sequence ID" value="QTD51246.1"/>
    <property type="molecule type" value="Genomic_DNA"/>
</dbReference>
<evidence type="ECO:0000313" key="8">
    <source>
        <dbReference type="EMBL" id="QTD51246.1"/>
    </source>
</evidence>
<organism evidence="8 9">
    <name type="scientific">Sulfidibacter corallicola</name>
    <dbReference type="NCBI Taxonomy" id="2818388"/>
    <lineage>
        <taxon>Bacteria</taxon>
        <taxon>Pseudomonadati</taxon>
        <taxon>Acidobacteriota</taxon>
        <taxon>Holophagae</taxon>
        <taxon>Acanthopleuribacterales</taxon>
        <taxon>Acanthopleuribacteraceae</taxon>
        <taxon>Sulfidibacter</taxon>
    </lineage>
</organism>
<protein>
    <submittedName>
        <fullName evidence="8">Glu/Leu/Phe/Val dehydrogenase</fullName>
    </submittedName>
</protein>
<name>A0A8A4TMP7_SULCO</name>
<dbReference type="PANTHER" id="PTHR42722">
    <property type="entry name" value="LEUCINE DEHYDROGENASE"/>
    <property type="match status" value="1"/>
</dbReference>
<keyword evidence="9" id="KW-1185">Reference proteome</keyword>
<proteinExistence type="inferred from homology"/>
<dbReference type="PIRSF" id="PIRSF000188">
    <property type="entry name" value="Phe_leu_dh"/>
    <property type="match status" value="1"/>
</dbReference>
<evidence type="ECO:0000313" key="9">
    <source>
        <dbReference type="Proteomes" id="UP000663929"/>
    </source>
</evidence>
<dbReference type="InterPro" id="IPR036291">
    <property type="entry name" value="NAD(P)-bd_dom_sf"/>
</dbReference>
<dbReference type="RefSeq" id="WP_237381377.1">
    <property type="nucleotide sequence ID" value="NZ_CP071793.1"/>
</dbReference>
<dbReference type="InterPro" id="IPR006095">
    <property type="entry name" value="Glu/Leu/Phe/Val/Trp_DH"/>
</dbReference>
<dbReference type="KEGG" id="scor:J3U87_02150"/>
<dbReference type="PANTHER" id="PTHR42722:SF1">
    <property type="entry name" value="VALINE DEHYDROGENASE"/>
    <property type="match status" value="1"/>
</dbReference>
<keyword evidence="3 5" id="KW-0520">NAD</keyword>
<evidence type="ECO:0000259" key="7">
    <source>
        <dbReference type="SMART" id="SM00839"/>
    </source>
</evidence>